<dbReference type="EMBL" id="JAHQIW010005526">
    <property type="protein sequence ID" value="KAJ1366308.1"/>
    <property type="molecule type" value="Genomic_DNA"/>
</dbReference>
<name>A0AAD5WDM2_PARTN</name>
<evidence type="ECO:0000313" key="2">
    <source>
        <dbReference type="Proteomes" id="UP001196413"/>
    </source>
</evidence>
<comment type="caution">
    <text evidence="1">The sequence shown here is derived from an EMBL/GenBank/DDBJ whole genome shotgun (WGS) entry which is preliminary data.</text>
</comment>
<sequence>MAYPTGFINVELFVLTNLLQRQDKGGYAATRNLWLDPVPKNHTAMPAVSITWYIALVRNSCLLMDPSDSDERYLSGDSLELDVETALDVLSTYDYGLEAKKLIDQGESREGVETAEALLIGEAEPQTVTATSIESAQAMLEKGTEPLTTTARSVKVVQEMSKEGFEPLTATAGSAEAD</sequence>
<proteinExistence type="predicted"/>
<keyword evidence="2" id="KW-1185">Reference proteome</keyword>
<accession>A0AAD5WDM2</accession>
<evidence type="ECO:0000313" key="1">
    <source>
        <dbReference type="EMBL" id="KAJ1366308.1"/>
    </source>
</evidence>
<dbReference type="Proteomes" id="UP001196413">
    <property type="component" value="Unassembled WGS sequence"/>
</dbReference>
<organism evidence="1 2">
    <name type="scientific">Parelaphostrongylus tenuis</name>
    <name type="common">Meningeal worm</name>
    <dbReference type="NCBI Taxonomy" id="148309"/>
    <lineage>
        <taxon>Eukaryota</taxon>
        <taxon>Metazoa</taxon>
        <taxon>Ecdysozoa</taxon>
        <taxon>Nematoda</taxon>
        <taxon>Chromadorea</taxon>
        <taxon>Rhabditida</taxon>
        <taxon>Rhabditina</taxon>
        <taxon>Rhabditomorpha</taxon>
        <taxon>Strongyloidea</taxon>
        <taxon>Metastrongylidae</taxon>
        <taxon>Parelaphostrongylus</taxon>
    </lineage>
</organism>
<reference evidence="1" key="1">
    <citation type="submission" date="2021-06" db="EMBL/GenBank/DDBJ databases">
        <title>Parelaphostrongylus tenuis whole genome reference sequence.</title>
        <authorList>
            <person name="Garwood T.J."/>
            <person name="Larsen P.A."/>
            <person name="Fountain-Jones N.M."/>
            <person name="Garbe J.R."/>
            <person name="Macchietto M.G."/>
            <person name="Kania S.A."/>
            <person name="Gerhold R.W."/>
            <person name="Richards J.E."/>
            <person name="Wolf T.M."/>
        </authorList>
    </citation>
    <scope>NUCLEOTIDE SEQUENCE</scope>
    <source>
        <strain evidence="1">MNPRO001-30</strain>
        <tissue evidence="1">Meninges</tissue>
    </source>
</reference>
<gene>
    <name evidence="1" type="ORF">KIN20_026937</name>
</gene>
<protein>
    <submittedName>
        <fullName evidence="1">Uncharacterized protein</fullName>
    </submittedName>
</protein>
<dbReference type="AlphaFoldDB" id="A0AAD5WDM2"/>